<organism evidence="1 2">
    <name type="scientific">Lentinula aff. lateritia</name>
    <dbReference type="NCBI Taxonomy" id="2804960"/>
    <lineage>
        <taxon>Eukaryota</taxon>
        <taxon>Fungi</taxon>
        <taxon>Dikarya</taxon>
        <taxon>Basidiomycota</taxon>
        <taxon>Agaricomycotina</taxon>
        <taxon>Agaricomycetes</taxon>
        <taxon>Agaricomycetidae</taxon>
        <taxon>Agaricales</taxon>
        <taxon>Marasmiineae</taxon>
        <taxon>Omphalotaceae</taxon>
        <taxon>Lentinula</taxon>
    </lineage>
</organism>
<sequence>MASMLLRSVARSTVAKLLTSSNILRRSLTSSPVTRLAEPVSAADSAHTQGAKNVLEYHTVEDLQGMHASEILAETGTRADARMRHFTALCDVYNVLKFPPPSSPQHPAAHGVLRLILELNGEEILRADPHIGLLHRGTEKLIEYKTYIQALPYFDRLDYVSMMTNELCYSRAVEKLLNIEVPDRAKWIRTLFGEITRILNHLMAVLTHAMDVGALTPFLWGFEEREKLMEFYERVSGARLHSAYVRPGGVAFDLPHGLLDDIFQWATQYGSRIDEIEEVVTGNRIWKERTVGVGVVTKEEALNFSFSGVMLRGSGVPWDLRKTQPYDMYDQAGLLDFLFRAKLTPKYCQVDFDIPIGVNGDCYDRYLCRVQEMRESLRIISQCLNKITPGAIKVDDHKLVPPPRASMKESMESLIHHFKIFSEGYSVPPGETYSAIEAPKGEMGVYLVSDGTNRPYRCSIRAPGFAHLAGADFVMRREFFDVVEFISENNSIPCFFLDHMLADAVAIIGTMDLVFGEVDR</sequence>
<protein>
    <submittedName>
        <fullName evidence="1">Ndufs2, NADH:ubiquinone oxidoreductase 49 kd subunit</fullName>
    </submittedName>
</protein>
<dbReference type="EMBL" id="MU795395">
    <property type="protein sequence ID" value="KAJ3806654.1"/>
    <property type="molecule type" value="Genomic_DNA"/>
</dbReference>
<keyword evidence="2" id="KW-1185">Reference proteome</keyword>
<gene>
    <name evidence="1" type="ORF">F5876DRAFT_80480</name>
</gene>
<evidence type="ECO:0000313" key="1">
    <source>
        <dbReference type="EMBL" id="KAJ3806654.1"/>
    </source>
</evidence>
<name>A0ACC1TQ41_9AGAR</name>
<dbReference type="Proteomes" id="UP001163835">
    <property type="component" value="Unassembled WGS sequence"/>
</dbReference>
<reference evidence="1" key="1">
    <citation type="submission" date="2022-09" db="EMBL/GenBank/DDBJ databases">
        <title>A Global Phylogenomic Analysis of the Shiitake Genus Lentinula.</title>
        <authorList>
            <consortium name="DOE Joint Genome Institute"/>
            <person name="Sierra-Patev S."/>
            <person name="Min B."/>
            <person name="Naranjo-Ortiz M."/>
            <person name="Looney B."/>
            <person name="Konkel Z."/>
            <person name="Slot J.C."/>
            <person name="Sakamoto Y."/>
            <person name="Steenwyk J.L."/>
            <person name="Rokas A."/>
            <person name="Carro J."/>
            <person name="Camarero S."/>
            <person name="Ferreira P."/>
            <person name="Molpeceres G."/>
            <person name="Ruiz-Duenas F.J."/>
            <person name="Serrano A."/>
            <person name="Henrissat B."/>
            <person name="Drula E."/>
            <person name="Hughes K.W."/>
            <person name="Mata J.L."/>
            <person name="Ishikawa N.K."/>
            <person name="Vargas-Isla R."/>
            <person name="Ushijima S."/>
            <person name="Smith C.A."/>
            <person name="Ahrendt S."/>
            <person name="Andreopoulos W."/>
            <person name="He G."/>
            <person name="Labutti K."/>
            <person name="Lipzen A."/>
            <person name="Ng V."/>
            <person name="Riley R."/>
            <person name="Sandor L."/>
            <person name="Barry K."/>
            <person name="Martinez A.T."/>
            <person name="Xiao Y."/>
            <person name="Gibbons J.G."/>
            <person name="Terashima K."/>
            <person name="Grigoriev I.V."/>
            <person name="Hibbett D.S."/>
        </authorList>
    </citation>
    <scope>NUCLEOTIDE SEQUENCE</scope>
    <source>
        <strain evidence="1">TMI1499</strain>
    </source>
</reference>
<proteinExistence type="predicted"/>
<accession>A0ACC1TQ41</accession>
<comment type="caution">
    <text evidence="1">The sequence shown here is derived from an EMBL/GenBank/DDBJ whole genome shotgun (WGS) entry which is preliminary data.</text>
</comment>
<evidence type="ECO:0000313" key="2">
    <source>
        <dbReference type="Proteomes" id="UP001163835"/>
    </source>
</evidence>